<organism evidence="2 3">
    <name type="scientific">Alloalcanivorax balearicus MACL04</name>
    <dbReference type="NCBI Taxonomy" id="1177182"/>
    <lineage>
        <taxon>Bacteria</taxon>
        <taxon>Pseudomonadati</taxon>
        <taxon>Pseudomonadota</taxon>
        <taxon>Gammaproteobacteria</taxon>
        <taxon>Oceanospirillales</taxon>
        <taxon>Alcanivoracaceae</taxon>
        <taxon>Alloalcanivorax</taxon>
    </lineage>
</organism>
<dbReference type="SUPFAM" id="SSF46785">
    <property type="entry name" value="Winged helix' DNA-binding domain"/>
    <property type="match status" value="1"/>
</dbReference>
<dbReference type="SUPFAM" id="SSF81301">
    <property type="entry name" value="Nucleotidyltransferase"/>
    <property type="match status" value="1"/>
</dbReference>
<dbReference type="CDD" id="cd00090">
    <property type="entry name" value="HTH_ARSR"/>
    <property type="match status" value="1"/>
</dbReference>
<dbReference type="Gene3D" id="1.10.10.10">
    <property type="entry name" value="Winged helix-like DNA-binding domain superfamily/Winged helix DNA-binding domain"/>
    <property type="match status" value="1"/>
</dbReference>
<keyword evidence="3" id="KW-1185">Reference proteome</keyword>
<protein>
    <submittedName>
        <fullName evidence="2">Nucleotidyltransferase</fullName>
    </submittedName>
</protein>
<evidence type="ECO:0000259" key="1">
    <source>
        <dbReference type="Pfam" id="PF18765"/>
    </source>
</evidence>
<name>A0ABT2R183_9GAMM</name>
<dbReference type="Gene3D" id="3.30.460.10">
    <property type="entry name" value="Beta Polymerase, domain 2"/>
    <property type="match status" value="1"/>
</dbReference>
<evidence type="ECO:0000313" key="2">
    <source>
        <dbReference type="EMBL" id="MCU5783541.1"/>
    </source>
</evidence>
<dbReference type="RefSeq" id="WP_262461156.1">
    <property type="nucleotide sequence ID" value="NZ_ARXS01000017.1"/>
</dbReference>
<dbReference type="InterPro" id="IPR043519">
    <property type="entry name" value="NT_sf"/>
</dbReference>
<dbReference type="InterPro" id="IPR041633">
    <property type="entry name" value="Polbeta"/>
</dbReference>
<dbReference type="EMBL" id="ARXS01000017">
    <property type="protein sequence ID" value="MCU5783541.1"/>
    <property type="molecule type" value="Genomic_DNA"/>
</dbReference>
<sequence>MALTLGDALFTKTQQRVLGLFFSVPDTRFYTNDILRRLEMGRGTVLRELDKLAQAGILSRTREGNQNYYQANTDSPVYPELLAIVRKTFGVAEVLRGALQPIEDRLVLAFVYGSLAKGTEDKNSDIDLMLVGQDLAYSEVMNCLLPLESELMRPVNPSIYTPEEWNQKRKQGNSFIERVMEQPKLWVKGSDDDLLADSLMPCFGGSIERD</sequence>
<evidence type="ECO:0000313" key="3">
    <source>
        <dbReference type="Proteomes" id="UP001064106"/>
    </source>
</evidence>
<proteinExistence type="predicted"/>
<dbReference type="InterPro" id="IPR036390">
    <property type="entry name" value="WH_DNA-bd_sf"/>
</dbReference>
<comment type="caution">
    <text evidence="2">The sequence shown here is derived from an EMBL/GenBank/DDBJ whole genome shotgun (WGS) entry which is preliminary data.</text>
</comment>
<feature type="domain" description="Polymerase beta nucleotidyltransferase" evidence="1">
    <location>
        <begin position="105"/>
        <end position="155"/>
    </location>
</feature>
<accession>A0ABT2R183</accession>
<dbReference type="Pfam" id="PF18765">
    <property type="entry name" value="Polbeta"/>
    <property type="match status" value="1"/>
</dbReference>
<reference evidence="2" key="1">
    <citation type="submission" date="2012-09" db="EMBL/GenBank/DDBJ databases">
        <title>Genome Sequence of alkane-degrading Bacterium Alcanivorax balearicus MACL04.</title>
        <authorList>
            <person name="Lai Q."/>
            <person name="Shao Z."/>
        </authorList>
    </citation>
    <scope>NUCLEOTIDE SEQUENCE</scope>
    <source>
        <strain evidence="2">MACL04</strain>
    </source>
</reference>
<dbReference type="CDD" id="cd05403">
    <property type="entry name" value="NT_KNTase_like"/>
    <property type="match status" value="1"/>
</dbReference>
<dbReference type="Proteomes" id="UP001064106">
    <property type="component" value="Unassembled WGS sequence"/>
</dbReference>
<dbReference type="InterPro" id="IPR011991">
    <property type="entry name" value="ArsR-like_HTH"/>
</dbReference>
<dbReference type="InterPro" id="IPR036388">
    <property type="entry name" value="WH-like_DNA-bd_sf"/>
</dbReference>
<gene>
    <name evidence="2" type="ORF">MA04_02841</name>
</gene>